<protein>
    <submittedName>
        <fullName evidence="4">Aldose 1-epimerase</fullName>
    </submittedName>
</protein>
<comment type="cofactor">
    <cofactor evidence="1">
        <name>Ca(2+)</name>
        <dbReference type="ChEBI" id="CHEBI:29108"/>
    </cofactor>
</comment>
<sequence>MIVLKLPNQTVKIDKGELVSYNANTVEYIHQKGDPGWRNADTEMFPVIGPTAEANFTVWTPKGDAIQDQHGLLRELTYTLVEADDTTAIFQKKYLANTKITNSKYPDKSIVSELYWPYDFQFQKKYELTNNGLEITFIITAEEGMPFMLGYHPAFKTESKFTKLSTENITIHVEEIQAVGSRAYSLTDVTSAQLQNPNPLTIETQGFKHLMLWTEVDTMLCIEPITFYPYDVTQDKLSQGYSYMGKLPVEYKVFLKPTHL</sequence>
<keyword evidence="5" id="KW-1185">Reference proteome</keyword>
<evidence type="ECO:0000256" key="1">
    <source>
        <dbReference type="ARBA" id="ARBA00001913"/>
    </source>
</evidence>
<dbReference type="STRING" id="76595.SAMN05660313_01470"/>
<keyword evidence="3" id="KW-0106">Calcium</keyword>
<dbReference type="OrthoDB" id="9795355at2"/>
<dbReference type="Gene3D" id="2.70.98.10">
    <property type="match status" value="1"/>
</dbReference>
<gene>
    <name evidence="4" type="ORF">SAMN05660313_01470</name>
</gene>
<name>A0A1K1NZ99_9FLAO</name>
<reference evidence="5" key="1">
    <citation type="submission" date="2016-11" db="EMBL/GenBank/DDBJ databases">
        <authorList>
            <person name="Varghese N."/>
            <person name="Submissions S."/>
        </authorList>
    </citation>
    <scope>NUCLEOTIDE SEQUENCE [LARGE SCALE GENOMIC DNA]</scope>
    <source>
        <strain evidence="5">DSM 24786</strain>
    </source>
</reference>
<evidence type="ECO:0000256" key="3">
    <source>
        <dbReference type="ARBA" id="ARBA00022837"/>
    </source>
</evidence>
<dbReference type="SUPFAM" id="SSF74650">
    <property type="entry name" value="Galactose mutarotase-like"/>
    <property type="match status" value="1"/>
</dbReference>
<dbReference type="GO" id="GO:0030246">
    <property type="term" value="F:carbohydrate binding"/>
    <property type="evidence" value="ECO:0007669"/>
    <property type="project" value="InterPro"/>
</dbReference>
<accession>A0A1K1NZ99</accession>
<organism evidence="4 5">
    <name type="scientific">Cellulophaga fucicola</name>
    <dbReference type="NCBI Taxonomy" id="76595"/>
    <lineage>
        <taxon>Bacteria</taxon>
        <taxon>Pseudomonadati</taxon>
        <taxon>Bacteroidota</taxon>
        <taxon>Flavobacteriia</taxon>
        <taxon>Flavobacteriales</taxon>
        <taxon>Flavobacteriaceae</taxon>
        <taxon>Cellulophaga</taxon>
    </lineage>
</organism>
<dbReference type="GO" id="GO:0016853">
    <property type="term" value="F:isomerase activity"/>
    <property type="evidence" value="ECO:0007669"/>
    <property type="project" value="InterPro"/>
</dbReference>
<dbReference type="InterPro" id="IPR008183">
    <property type="entry name" value="Aldose_1/G6P_1-epimerase"/>
</dbReference>
<comment type="subunit">
    <text evidence="2">Monomer.</text>
</comment>
<dbReference type="AlphaFoldDB" id="A0A1K1NZ99"/>
<dbReference type="Pfam" id="PF01263">
    <property type="entry name" value="Aldose_epim"/>
    <property type="match status" value="1"/>
</dbReference>
<dbReference type="RefSeq" id="WP_072303145.1">
    <property type="nucleotide sequence ID" value="NZ_FPIY01000002.1"/>
</dbReference>
<dbReference type="Proteomes" id="UP000183257">
    <property type="component" value="Unassembled WGS sequence"/>
</dbReference>
<evidence type="ECO:0000256" key="2">
    <source>
        <dbReference type="ARBA" id="ARBA00011245"/>
    </source>
</evidence>
<evidence type="ECO:0000313" key="5">
    <source>
        <dbReference type="Proteomes" id="UP000183257"/>
    </source>
</evidence>
<proteinExistence type="predicted"/>
<evidence type="ECO:0000313" key="4">
    <source>
        <dbReference type="EMBL" id="SFW40571.1"/>
    </source>
</evidence>
<dbReference type="EMBL" id="FPIY01000002">
    <property type="protein sequence ID" value="SFW40571.1"/>
    <property type="molecule type" value="Genomic_DNA"/>
</dbReference>
<dbReference type="InterPro" id="IPR011013">
    <property type="entry name" value="Gal_mutarotase_sf_dom"/>
</dbReference>
<dbReference type="InterPro" id="IPR014718">
    <property type="entry name" value="GH-type_carb-bd"/>
</dbReference>
<dbReference type="GO" id="GO:0005975">
    <property type="term" value="P:carbohydrate metabolic process"/>
    <property type="evidence" value="ECO:0007669"/>
    <property type="project" value="InterPro"/>
</dbReference>